<name>A0A1Y2AGJ8_9FUNG</name>
<gene>
    <name evidence="1" type="ORF">LY90DRAFT_632657</name>
</gene>
<organism evidence="1 2">
    <name type="scientific">Neocallimastix californiae</name>
    <dbReference type="NCBI Taxonomy" id="1754190"/>
    <lineage>
        <taxon>Eukaryota</taxon>
        <taxon>Fungi</taxon>
        <taxon>Fungi incertae sedis</taxon>
        <taxon>Chytridiomycota</taxon>
        <taxon>Chytridiomycota incertae sedis</taxon>
        <taxon>Neocallimastigomycetes</taxon>
        <taxon>Neocallimastigales</taxon>
        <taxon>Neocallimastigaceae</taxon>
        <taxon>Neocallimastix</taxon>
    </lineage>
</organism>
<proteinExistence type="predicted"/>
<evidence type="ECO:0000313" key="1">
    <source>
        <dbReference type="EMBL" id="ORY21681.1"/>
    </source>
</evidence>
<keyword evidence="2" id="KW-1185">Reference proteome</keyword>
<protein>
    <submittedName>
        <fullName evidence="1">Uncharacterized protein</fullName>
    </submittedName>
</protein>
<accession>A0A1Y2AGJ8</accession>
<dbReference type="SUPFAM" id="SSF64484">
    <property type="entry name" value="beta and beta-prime subunits of DNA dependent RNA-polymerase"/>
    <property type="match status" value="1"/>
</dbReference>
<reference evidence="1 2" key="1">
    <citation type="submission" date="2016-08" db="EMBL/GenBank/DDBJ databases">
        <title>A Parts List for Fungal Cellulosomes Revealed by Comparative Genomics.</title>
        <authorList>
            <consortium name="DOE Joint Genome Institute"/>
            <person name="Haitjema C.H."/>
            <person name="Gilmore S.P."/>
            <person name="Henske J.K."/>
            <person name="Solomon K.V."/>
            <person name="De Groot R."/>
            <person name="Kuo A."/>
            <person name="Mondo S.J."/>
            <person name="Salamov A.A."/>
            <person name="Labutti K."/>
            <person name="Zhao Z."/>
            <person name="Chiniquy J."/>
            <person name="Barry K."/>
            <person name="Brewer H.M."/>
            <person name="Purvine S.O."/>
            <person name="Wright A.T."/>
            <person name="Boxma B."/>
            <person name="Van Alen T."/>
            <person name="Hackstein J.H."/>
            <person name="Baker S.E."/>
            <person name="Grigoriev I.V."/>
            <person name="O'Malley M.A."/>
        </authorList>
    </citation>
    <scope>NUCLEOTIDE SEQUENCE [LARGE SCALE GENOMIC DNA]</scope>
    <source>
        <strain evidence="1 2">G1</strain>
    </source>
</reference>
<dbReference type="AlphaFoldDB" id="A0A1Y2AGJ8"/>
<sequence>MVEKKTYYISLIHDDYEIKIPAPIDGVFVVDGIEKVIISQEIFCTPFFVYKEDRIEYKECNEKGKFQSLEMFTDYSYIVYLKKIMLKQSTRSKEKKEKVKLDYHNLGNENYVDLNNEYTNIDIHLDFQIKVEKKN</sequence>
<comment type="caution">
    <text evidence="1">The sequence shown here is derived from an EMBL/GenBank/DDBJ whole genome shotgun (WGS) entry which is preliminary data.</text>
</comment>
<evidence type="ECO:0000313" key="2">
    <source>
        <dbReference type="Proteomes" id="UP000193920"/>
    </source>
</evidence>
<dbReference type="Proteomes" id="UP000193920">
    <property type="component" value="Unassembled WGS sequence"/>
</dbReference>
<dbReference type="EMBL" id="MCOG01000261">
    <property type="protein sequence ID" value="ORY21681.1"/>
    <property type="molecule type" value="Genomic_DNA"/>
</dbReference>